<name>A0ABW4Y1Z2_9FLAO</name>
<keyword evidence="2" id="KW-1185">Reference proteome</keyword>
<evidence type="ECO:0000313" key="2">
    <source>
        <dbReference type="Proteomes" id="UP001597342"/>
    </source>
</evidence>
<dbReference type="RefSeq" id="WP_379831887.1">
    <property type="nucleotide sequence ID" value="NZ_JBHUHU010000005.1"/>
</dbReference>
<proteinExistence type="predicted"/>
<dbReference type="Proteomes" id="UP001597342">
    <property type="component" value="Unassembled WGS sequence"/>
</dbReference>
<sequence>MIQEEKYHSICREVLKRHYNQFRLDIKDDFFYNTPARAETRLLDMIRSFRSDMERLVPVSPNDTNAQVLKESILNEYIQIARKYGNRVKKRRGLA</sequence>
<accession>A0ABW4Y1Z2</accession>
<evidence type="ECO:0000313" key="1">
    <source>
        <dbReference type="EMBL" id="MFD2101309.1"/>
    </source>
</evidence>
<gene>
    <name evidence="1" type="ORF">ACFSJE_16080</name>
</gene>
<reference evidence="2" key="1">
    <citation type="journal article" date="2019" name="Int. J. Syst. Evol. Microbiol.">
        <title>The Global Catalogue of Microorganisms (GCM) 10K type strain sequencing project: providing services to taxonomists for standard genome sequencing and annotation.</title>
        <authorList>
            <consortium name="The Broad Institute Genomics Platform"/>
            <consortium name="The Broad Institute Genome Sequencing Center for Infectious Disease"/>
            <person name="Wu L."/>
            <person name="Ma J."/>
        </authorList>
    </citation>
    <scope>NUCLEOTIDE SEQUENCE [LARGE SCALE GENOMIC DNA]</scope>
    <source>
        <strain evidence="2">JCM 3389</strain>
    </source>
</reference>
<organism evidence="1 2">
    <name type="scientific">Flagellimonas iocasae</name>
    <dbReference type="NCBI Taxonomy" id="2055905"/>
    <lineage>
        <taxon>Bacteria</taxon>
        <taxon>Pseudomonadati</taxon>
        <taxon>Bacteroidota</taxon>
        <taxon>Flavobacteriia</taxon>
        <taxon>Flavobacteriales</taxon>
        <taxon>Flavobacteriaceae</taxon>
        <taxon>Flagellimonas</taxon>
    </lineage>
</organism>
<comment type="caution">
    <text evidence="1">The sequence shown here is derived from an EMBL/GenBank/DDBJ whole genome shotgun (WGS) entry which is preliminary data.</text>
</comment>
<protein>
    <submittedName>
        <fullName evidence="1">Uncharacterized protein</fullName>
    </submittedName>
</protein>
<dbReference type="EMBL" id="JBHUHU010000005">
    <property type="protein sequence ID" value="MFD2101309.1"/>
    <property type="molecule type" value="Genomic_DNA"/>
</dbReference>